<evidence type="ECO:0000313" key="9">
    <source>
        <dbReference type="EMBL" id="KAA9039453.1"/>
    </source>
</evidence>
<keyword evidence="7" id="KW-0456">Lyase</keyword>
<keyword evidence="4 8" id="KW-0378">Hydrolase</keyword>
<dbReference type="GO" id="GO:0003697">
    <property type="term" value="F:single-stranded DNA binding"/>
    <property type="evidence" value="ECO:0007669"/>
    <property type="project" value="InterPro"/>
</dbReference>
<keyword evidence="2 8" id="KW-0645">Protease</keyword>
<dbReference type="InterPro" id="IPR036590">
    <property type="entry name" value="SRAP-like"/>
</dbReference>
<dbReference type="AlphaFoldDB" id="A0A5J5IIL7"/>
<evidence type="ECO:0000256" key="2">
    <source>
        <dbReference type="ARBA" id="ARBA00022670"/>
    </source>
</evidence>
<reference evidence="9 10" key="1">
    <citation type="submission" date="2019-09" db="EMBL/GenBank/DDBJ databases">
        <title>Draft genome sequence of Ginsengibacter sp. BR5-29.</title>
        <authorList>
            <person name="Im W.-T."/>
        </authorList>
    </citation>
    <scope>NUCLEOTIDE SEQUENCE [LARGE SCALE GENOMIC DNA]</scope>
    <source>
        <strain evidence="9 10">BR5-29</strain>
    </source>
</reference>
<evidence type="ECO:0000256" key="6">
    <source>
        <dbReference type="ARBA" id="ARBA00023125"/>
    </source>
</evidence>
<dbReference type="Pfam" id="PF02586">
    <property type="entry name" value="SRAP"/>
    <property type="match status" value="1"/>
</dbReference>
<dbReference type="RefSeq" id="WP_150414864.1">
    <property type="nucleotide sequence ID" value="NZ_VYQF01000002.1"/>
</dbReference>
<sequence length="263" mass="30658">MCYLTGRKISNTEFQELMELAERMGFLSDELAIYKGFDYNTYPVIRAQNGKTETDIVKMQWGFLPPYLKTRDDVKRFRFGYKDDTGKYNKPYTTLNATSEELLSKMYKDAALKRRCLVPVNFFYEWMHVTVVGKSGKLLKTPEKFPYVISMRNKEEFYLAGIWQPWFDTESKITTNTFAIVTTTANSLMKQIHNSKERMPTILAGDLSEAWLYNDLTDQEILDIANYQVASADMIATPLDKDFLKKARPHERAVYNEVPELVY</sequence>
<protein>
    <recommendedName>
        <fullName evidence="8">Abasic site processing protein</fullName>
        <ecNumber evidence="8">3.4.-.-</ecNumber>
    </recommendedName>
</protein>
<organism evidence="9 10">
    <name type="scientific">Ginsengibacter hankyongi</name>
    <dbReference type="NCBI Taxonomy" id="2607284"/>
    <lineage>
        <taxon>Bacteria</taxon>
        <taxon>Pseudomonadati</taxon>
        <taxon>Bacteroidota</taxon>
        <taxon>Chitinophagia</taxon>
        <taxon>Chitinophagales</taxon>
        <taxon>Chitinophagaceae</taxon>
        <taxon>Ginsengibacter</taxon>
    </lineage>
</organism>
<dbReference type="PANTHER" id="PTHR13604:SF0">
    <property type="entry name" value="ABASIC SITE PROCESSING PROTEIN HMCES"/>
    <property type="match status" value="1"/>
</dbReference>
<keyword evidence="6" id="KW-0238">DNA-binding</keyword>
<dbReference type="SUPFAM" id="SSF143081">
    <property type="entry name" value="BB1717-like"/>
    <property type="match status" value="1"/>
</dbReference>
<dbReference type="InterPro" id="IPR003738">
    <property type="entry name" value="SRAP"/>
</dbReference>
<dbReference type="EC" id="3.4.-.-" evidence="8"/>
<dbReference type="GO" id="GO:0008233">
    <property type="term" value="F:peptidase activity"/>
    <property type="evidence" value="ECO:0007669"/>
    <property type="project" value="UniProtKB-KW"/>
</dbReference>
<evidence type="ECO:0000256" key="4">
    <source>
        <dbReference type="ARBA" id="ARBA00022801"/>
    </source>
</evidence>
<keyword evidence="5" id="KW-0190">Covalent protein-DNA linkage</keyword>
<name>A0A5J5IIL7_9BACT</name>
<dbReference type="GO" id="GO:0106300">
    <property type="term" value="P:protein-DNA covalent cross-linking repair"/>
    <property type="evidence" value="ECO:0007669"/>
    <property type="project" value="InterPro"/>
</dbReference>
<evidence type="ECO:0000313" key="10">
    <source>
        <dbReference type="Proteomes" id="UP000326903"/>
    </source>
</evidence>
<keyword evidence="3" id="KW-0227">DNA damage</keyword>
<evidence type="ECO:0000256" key="3">
    <source>
        <dbReference type="ARBA" id="ARBA00022763"/>
    </source>
</evidence>
<dbReference type="GO" id="GO:0016829">
    <property type="term" value="F:lyase activity"/>
    <property type="evidence" value="ECO:0007669"/>
    <property type="project" value="UniProtKB-KW"/>
</dbReference>
<dbReference type="PANTHER" id="PTHR13604">
    <property type="entry name" value="DC12-RELATED"/>
    <property type="match status" value="1"/>
</dbReference>
<dbReference type="Proteomes" id="UP000326903">
    <property type="component" value="Unassembled WGS sequence"/>
</dbReference>
<gene>
    <name evidence="9" type="ORF">FW778_11575</name>
</gene>
<evidence type="ECO:0000256" key="7">
    <source>
        <dbReference type="ARBA" id="ARBA00023239"/>
    </source>
</evidence>
<evidence type="ECO:0000256" key="5">
    <source>
        <dbReference type="ARBA" id="ARBA00023124"/>
    </source>
</evidence>
<proteinExistence type="inferred from homology"/>
<accession>A0A5J5IIL7</accession>
<dbReference type="EMBL" id="VYQF01000002">
    <property type="protein sequence ID" value="KAA9039453.1"/>
    <property type="molecule type" value="Genomic_DNA"/>
</dbReference>
<keyword evidence="10" id="KW-1185">Reference proteome</keyword>
<dbReference type="GO" id="GO:0006508">
    <property type="term" value="P:proteolysis"/>
    <property type="evidence" value="ECO:0007669"/>
    <property type="project" value="UniProtKB-KW"/>
</dbReference>
<dbReference type="Gene3D" id="3.90.1680.10">
    <property type="entry name" value="SOS response associated peptidase-like"/>
    <property type="match status" value="1"/>
</dbReference>
<evidence type="ECO:0000256" key="1">
    <source>
        <dbReference type="ARBA" id="ARBA00008136"/>
    </source>
</evidence>
<comment type="caution">
    <text evidence="9">The sequence shown here is derived from an EMBL/GenBank/DDBJ whole genome shotgun (WGS) entry which is preliminary data.</text>
</comment>
<evidence type="ECO:0000256" key="8">
    <source>
        <dbReference type="RuleBase" id="RU364100"/>
    </source>
</evidence>
<comment type="similarity">
    <text evidence="1 8">Belongs to the SOS response-associated peptidase family.</text>
</comment>